<evidence type="ECO:0000313" key="3">
    <source>
        <dbReference type="Proteomes" id="UP000275652"/>
    </source>
</evidence>
<evidence type="ECO:0000313" key="2">
    <source>
        <dbReference type="EMBL" id="RLO13242.1"/>
    </source>
</evidence>
<dbReference type="Gene3D" id="2.30.42.10">
    <property type="match status" value="1"/>
</dbReference>
<organism evidence="2 3">
    <name type="scientific">Aphanomyces astaci</name>
    <name type="common">Crayfish plague agent</name>
    <dbReference type="NCBI Taxonomy" id="112090"/>
    <lineage>
        <taxon>Eukaryota</taxon>
        <taxon>Sar</taxon>
        <taxon>Stramenopiles</taxon>
        <taxon>Oomycota</taxon>
        <taxon>Saprolegniomycetes</taxon>
        <taxon>Saprolegniales</taxon>
        <taxon>Verrucalvaceae</taxon>
        <taxon>Aphanomyces</taxon>
    </lineage>
</organism>
<evidence type="ECO:0000259" key="1">
    <source>
        <dbReference type="PROSITE" id="PS50106"/>
    </source>
</evidence>
<dbReference type="InterPro" id="IPR036034">
    <property type="entry name" value="PDZ_sf"/>
</dbReference>
<accession>A0A9X8HGJ0</accession>
<comment type="caution">
    <text evidence="2">The sequence shown here is derived from an EMBL/GenBank/DDBJ whole genome shotgun (WGS) entry which is preliminary data.</text>
</comment>
<dbReference type="InterPro" id="IPR001478">
    <property type="entry name" value="PDZ"/>
</dbReference>
<feature type="domain" description="PDZ" evidence="1">
    <location>
        <begin position="232"/>
        <end position="278"/>
    </location>
</feature>
<gene>
    <name evidence="2" type="ORF">DYB28_007201</name>
</gene>
<name>A0A9X8HGJ0_APHAT</name>
<protein>
    <recommendedName>
        <fullName evidence="1">PDZ domain-containing protein</fullName>
    </recommendedName>
</protein>
<reference evidence="2 3" key="1">
    <citation type="journal article" date="2018" name="J. Invertebr. Pathol.">
        <title>New genotyping method for the causative agent of crayfish plague (Aphanomyces astaci) based on whole genome data.</title>
        <authorList>
            <person name="Minardi D."/>
            <person name="Studholme D.J."/>
            <person name="van der Giezen M."/>
            <person name="Pretto T."/>
            <person name="Oidtmann B."/>
        </authorList>
    </citation>
    <scope>NUCLEOTIDE SEQUENCE [LARGE SCALE GENOMIC DNA]</scope>
    <source>
        <strain evidence="2 3">KB13</strain>
    </source>
</reference>
<dbReference type="PROSITE" id="PS50106">
    <property type="entry name" value="PDZ"/>
    <property type="match status" value="1"/>
</dbReference>
<dbReference type="SUPFAM" id="SSF50156">
    <property type="entry name" value="PDZ domain-like"/>
    <property type="match status" value="1"/>
</dbReference>
<dbReference type="AlphaFoldDB" id="A0A9X8HGJ0"/>
<dbReference type="SMART" id="SM00228">
    <property type="entry name" value="PDZ"/>
    <property type="match status" value="1"/>
</dbReference>
<dbReference type="Proteomes" id="UP000275652">
    <property type="component" value="Unassembled WGS sequence"/>
</dbReference>
<proteinExistence type="predicted"/>
<sequence>MIAIMDNSTDTAEEPNGVIWALLEDEIWWPVLMLGATVVGSHPLWSMTDPNGPTVYQFGTHAYVGDATPPAVEPDMADIAWHEMVLQHYWDCFLSSPSNESVAAFSSRLDATIATLIAVVIFVSKNPLGKFPSTTMQTIHRTLVMSVIVGEWTCHDVEVMTRLPDKSVVDGCFRVLMSSLQSVMTPRLEPQTAKQWVHLIKTIPDEEQQRWNPKIRRPTPTAEEYTVDFTAGQLGLVLQTRPSGVLVGTVLPNSQASRAAVIKKGDVLIKIRGIAIKSKIEIVERFVGSTVRPLRITFRRELAE</sequence>
<dbReference type="EMBL" id="QUTI01007948">
    <property type="protein sequence ID" value="RLO13242.1"/>
    <property type="molecule type" value="Genomic_DNA"/>
</dbReference>